<dbReference type="InterPro" id="IPR012783">
    <property type="entry name" value="Znf_C4_TraR"/>
</dbReference>
<accession>A0A5B8I867</accession>
<dbReference type="Gene3D" id="1.20.120.910">
    <property type="entry name" value="DksA, coiled-coil domain"/>
    <property type="match status" value="1"/>
</dbReference>
<dbReference type="PROSITE" id="PS51128">
    <property type="entry name" value="ZF_DKSA_2"/>
    <property type="match status" value="1"/>
</dbReference>
<dbReference type="Pfam" id="PF01258">
    <property type="entry name" value="zf-dskA_traR"/>
    <property type="match status" value="1"/>
</dbReference>
<sequence>MSHDIDDELAQAVTQQLLDISLNKIRSQAAVTGPSLMQCEECGNDIPEARRKAINGVRLCVGCQSVLEFHQHVGTGKGRTHG</sequence>
<evidence type="ECO:0000313" key="7">
    <source>
        <dbReference type="Proteomes" id="UP000320591"/>
    </source>
</evidence>
<dbReference type="STRING" id="568768.GCA_000406125_00901"/>
<dbReference type="NCBIfam" id="TIGR02419">
    <property type="entry name" value="C4_traR_proteo"/>
    <property type="match status" value="1"/>
</dbReference>
<evidence type="ECO:0000256" key="2">
    <source>
        <dbReference type="ARBA" id="ARBA00022771"/>
    </source>
</evidence>
<keyword evidence="7" id="KW-1185">Reference proteome</keyword>
<protein>
    <submittedName>
        <fullName evidence="6">TraR/DksA family transcriptional regulator</fullName>
    </submittedName>
</protein>
<keyword evidence="1" id="KW-0479">Metal-binding</keyword>
<evidence type="ECO:0000256" key="1">
    <source>
        <dbReference type="ARBA" id="ARBA00022723"/>
    </source>
</evidence>
<evidence type="ECO:0000256" key="3">
    <source>
        <dbReference type="ARBA" id="ARBA00022833"/>
    </source>
</evidence>
<feature type="domain" description="Zinc finger DksA/TraR C4-type" evidence="5">
    <location>
        <begin position="39"/>
        <end position="68"/>
    </location>
</feature>
<dbReference type="PANTHER" id="PTHR38777:SF1">
    <property type="entry name" value="DNAK SUPPRESSOR PROTEIN"/>
    <property type="match status" value="1"/>
</dbReference>
<organism evidence="6 7">
    <name type="scientific">Dickeya poaceiphila</name>
    <dbReference type="NCBI Taxonomy" id="568768"/>
    <lineage>
        <taxon>Bacteria</taxon>
        <taxon>Pseudomonadati</taxon>
        <taxon>Pseudomonadota</taxon>
        <taxon>Gammaproteobacteria</taxon>
        <taxon>Enterobacterales</taxon>
        <taxon>Pectobacteriaceae</taxon>
        <taxon>Dickeya</taxon>
    </lineage>
</organism>
<keyword evidence="3" id="KW-0862">Zinc</keyword>
<evidence type="ECO:0000259" key="5">
    <source>
        <dbReference type="Pfam" id="PF01258"/>
    </source>
</evidence>
<dbReference type="EMBL" id="CP042220">
    <property type="protein sequence ID" value="QDX30992.1"/>
    <property type="molecule type" value="Genomic_DNA"/>
</dbReference>
<dbReference type="RefSeq" id="WP_042868973.1">
    <property type="nucleotide sequence ID" value="NZ_CM001975.1"/>
</dbReference>
<dbReference type="OrthoDB" id="962301at2"/>
<dbReference type="AlphaFoldDB" id="A0A5B8I867"/>
<dbReference type="InterPro" id="IPR000962">
    <property type="entry name" value="Znf_DskA_TraR"/>
</dbReference>
<reference evidence="6 7" key="1">
    <citation type="journal article" date="2019" name="Environ. Microbiol.">
        <title>The phytopathogenic nature of Dickeya aquatica 174/2 and the dynamic early evolution of Dickeya pathogenicity.</title>
        <authorList>
            <person name="Duprey A."/>
            <person name="Taib N."/>
            <person name="Leonard S."/>
            <person name="Garin T."/>
            <person name="Flandrois J.P."/>
            <person name="Nasser W."/>
            <person name="Brochier-Armanet C."/>
            <person name="Reverchon S."/>
        </authorList>
    </citation>
    <scope>NUCLEOTIDE SEQUENCE [LARGE SCALE GENOMIC DNA]</scope>
    <source>
        <strain evidence="6 7">NCPPB 569</strain>
    </source>
</reference>
<name>A0A5B8I867_9GAMM</name>
<dbReference type="GO" id="GO:0008270">
    <property type="term" value="F:zinc ion binding"/>
    <property type="evidence" value="ECO:0007669"/>
    <property type="project" value="UniProtKB-KW"/>
</dbReference>
<evidence type="ECO:0000313" key="6">
    <source>
        <dbReference type="EMBL" id="QDX30992.1"/>
    </source>
</evidence>
<gene>
    <name evidence="6" type="ORF">Dpoa569_0002949</name>
</gene>
<proteinExistence type="predicted"/>
<dbReference type="SUPFAM" id="SSF57716">
    <property type="entry name" value="Glucocorticoid receptor-like (DNA-binding domain)"/>
    <property type="match status" value="1"/>
</dbReference>
<feature type="zinc finger region" description="dksA C4-type" evidence="4">
    <location>
        <begin position="39"/>
        <end position="63"/>
    </location>
</feature>
<evidence type="ECO:0000256" key="4">
    <source>
        <dbReference type="PROSITE-ProRule" id="PRU00510"/>
    </source>
</evidence>
<dbReference type="PANTHER" id="PTHR38777">
    <property type="entry name" value="FELS-2 PROPHAGE PROTEIN"/>
    <property type="match status" value="1"/>
</dbReference>
<dbReference type="Proteomes" id="UP000320591">
    <property type="component" value="Chromosome"/>
</dbReference>
<dbReference type="GO" id="GO:1900378">
    <property type="term" value="P:positive regulation of secondary metabolite biosynthetic process"/>
    <property type="evidence" value="ECO:0007669"/>
    <property type="project" value="TreeGrafter"/>
</dbReference>
<keyword evidence="2" id="KW-0863">Zinc-finger</keyword>
<dbReference type="KEGG" id="dic:Dpoa569_0002949"/>